<dbReference type="InterPro" id="IPR036691">
    <property type="entry name" value="Endo/exonu/phosph_ase_sf"/>
</dbReference>
<dbReference type="GO" id="GO:0006665">
    <property type="term" value="P:sphingolipid metabolic process"/>
    <property type="evidence" value="ECO:0007669"/>
    <property type="project" value="UniProtKB-KW"/>
</dbReference>
<evidence type="ECO:0000256" key="3">
    <source>
        <dbReference type="ARBA" id="ARBA00004991"/>
    </source>
</evidence>
<evidence type="ECO:0000256" key="10">
    <source>
        <dbReference type="ARBA" id="ARBA00022989"/>
    </source>
</evidence>
<dbReference type="Proteomes" id="UP001355207">
    <property type="component" value="Chromosome 3"/>
</dbReference>
<name>A0AAX4JRM4_9TREE</name>
<proteinExistence type="inferred from homology"/>
<dbReference type="PANTHER" id="PTHR16320">
    <property type="entry name" value="SPHINGOMYELINASE FAMILY MEMBER"/>
    <property type="match status" value="1"/>
</dbReference>
<organism evidence="16 17">
    <name type="scientific">Kwoniella dendrophila CBS 6074</name>
    <dbReference type="NCBI Taxonomy" id="1295534"/>
    <lineage>
        <taxon>Eukaryota</taxon>
        <taxon>Fungi</taxon>
        <taxon>Dikarya</taxon>
        <taxon>Basidiomycota</taxon>
        <taxon>Agaricomycotina</taxon>
        <taxon>Tremellomycetes</taxon>
        <taxon>Tremellales</taxon>
        <taxon>Cryptococcaceae</taxon>
        <taxon>Kwoniella</taxon>
    </lineage>
</organism>
<gene>
    <name evidence="16" type="ORF">L201_002648</name>
</gene>
<feature type="domain" description="Endonuclease/exonuclease/phosphatase" evidence="15">
    <location>
        <begin position="18"/>
        <end position="278"/>
    </location>
</feature>
<keyword evidence="10 14" id="KW-1133">Transmembrane helix</keyword>
<evidence type="ECO:0000256" key="7">
    <source>
        <dbReference type="ARBA" id="ARBA00022801"/>
    </source>
</evidence>
<evidence type="ECO:0000256" key="13">
    <source>
        <dbReference type="SAM" id="MobiDB-lite"/>
    </source>
</evidence>
<comment type="subcellular location">
    <subcellularLocation>
        <location evidence="1">Membrane</location>
        <topology evidence="1">Multi-pass membrane protein</topology>
    </subcellularLocation>
</comment>
<evidence type="ECO:0000256" key="4">
    <source>
        <dbReference type="ARBA" id="ARBA00006335"/>
    </source>
</evidence>
<dbReference type="GO" id="GO:0004767">
    <property type="term" value="F:sphingomyelin phosphodiesterase activity"/>
    <property type="evidence" value="ECO:0007669"/>
    <property type="project" value="InterPro"/>
</dbReference>
<keyword evidence="11" id="KW-0443">Lipid metabolism</keyword>
<comment type="pathway">
    <text evidence="3">Sphingolipid metabolism.</text>
</comment>
<comment type="similarity">
    <text evidence="4">Belongs to the neutral sphingomyelinase family.</text>
</comment>
<dbReference type="AlphaFoldDB" id="A0AAX4JRM4"/>
<comment type="pathway">
    <text evidence="2">Lipid metabolism; sphingolipid metabolism.</text>
</comment>
<dbReference type="SUPFAM" id="SSF56219">
    <property type="entry name" value="DNase I-like"/>
    <property type="match status" value="1"/>
</dbReference>
<dbReference type="Gene3D" id="3.60.10.10">
    <property type="entry name" value="Endonuclease/exonuclease/phosphatase"/>
    <property type="match status" value="1"/>
</dbReference>
<feature type="region of interest" description="Disordered" evidence="13">
    <location>
        <begin position="363"/>
        <end position="395"/>
    </location>
</feature>
<feature type="compositionally biased region" description="Low complexity" evidence="13">
    <location>
        <begin position="374"/>
        <end position="388"/>
    </location>
</feature>
<evidence type="ECO:0000256" key="8">
    <source>
        <dbReference type="ARBA" id="ARBA00022842"/>
    </source>
</evidence>
<feature type="transmembrane region" description="Helical" evidence="14">
    <location>
        <begin position="472"/>
        <end position="490"/>
    </location>
</feature>
<evidence type="ECO:0000256" key="14">
    <source>
        <dbReference type="SAM" id="Phobius"/>
    </source>
</evidence>
<evidence type="ECO:0000256" key="11">
    <source>
        <dbReference type="ARBA" id="ARBA00023098"/>
    </source>
</evidence>
<keyword evidence="9" id="KW-0746">Sphingolipid metabolism</keyword>
<feature type="compositionally biased region" description="Low complexity" evidence="13">
    <location>
        <begin position="409"/>
        <end position="443"/>
    </location>
</feature>
<evidence type="ECO:0000313" key="17">
    <source>
        <dbReference type="Proteomes" id="UP001355207"/>
    </source>
</evidence>
<dbReference type="Pfam" id="PF03372">
    <property type="entry name" value="Exo_endo_phos"/>
    <property type="match status" value="1"/>
</dbReference>
<evidence type="ECO:0000313" key="16">
    <source>
        <dbReference type="EMBL" id="WWC87756.1"/>
    </source>
</evidence>
<keyword evidence="5 14" id="KW-0812">Transmembrane</keyword>
<accession>A0AAX4JRM4</accession>
<feature type="region of interest" description="Disordered" evidence="13">
    <location>
        <begin position="408"/>
        <end position="444"/>
    </location>
</feature>
<keyword evidence="6" id="KW-0479">Metal-binding</keyword>
<evidence type="ECO:0000256" key="1">
    <source>
        <dbReference type="ARBA" id="ARBA00004141"/>
    </source>
</evidence>
<evidence type="ECO:0000256" key="2">
    <source>
        <dbReference type="ARBA" id="ARBA00004760"/>
    </source>
</evidence>
<dbReference type="InterPro" id="IPR005135">
    <property type="entry name" value="Endo/exonuclease/phosphatase"/>
</dbReference>
<reference evidence="16 17" key="1">
    <citation type="submission" date="2024-01" db="EMBL/GenBank/DDBJ databases">
        <title>Comparative genomics of Cryptococcus and Kwoniella reveals pathogenesis evolution and contrasting modes of karyotype evolution via chromosome fusion or intercentromeric recombination.</title>
        <authorList>
            <person name="Coelho M.A."/>
            <person name="David-Palma M."/>
            <person name="Shea T."/>
            <person name="Bowers K."/>
            <person name="McGinley-Smith S."/>
            <person name="Mohammad A.W."/>
            <person name="Gnirke A."/>
            <person name="Yurkov A.M."/>
            <person name="Nowrousian M."/>
            <person name="Sun S."/>
            <person name="Cuomo C.A."/>
            <person name="Heitman J."/>
        </authorList>
    </citation>
    <scope>NUCLEOTIDE SEQUENCE [LARGE SCALE GENOMIC DNA]</scope>
    <source>
        <strain evidence="16 17">CBS 6074</strain>
    </source>
</reference>
<keyword evidence="7" id="KW-0378">Hydrolase</keyword>
<dbReference type="GeneID" id="91093320"/>
<feature type="transmembrane region" description="Helical" evidence="14">
    <location>
        <begin position="502"/>
        <end position="524"/>
    </location>
</feature>
<evidence type="ECO:0000259" key="15">
    <source>
        <dbReference type="Pfam" id="PF03372"/>
    </source>
</evidence>
<protein>
    <recommendedName>
        <fullName evidence="15">Endonuclease/exonuclease/phosphatase domain-containing protein</fullName>
    </recommendedName>
</protein>
<evidence type="ECO:0000256" key="6">
    <source>
        <dbReference type="ARBA" id="ARBA00022723"/>
    </source>
</evidence>
<keyword evidence="8" id="KW-0460">Magnesium</keyword>
<dbReference type="InterPro" id="IPR038772">
    <property type="entry name" value="Sph/SMPD2-like"/>
</dbReference>
<dbReference type="EMBL" id="CP144100">
    <property type="protein sequence ID" value="WWC87756.1"/>
    <property type="molecule type" value="Genomic_DNA"/>
</dbReference>
<evidence type="ECO:0000256" key="12">
    <source>
        <dbReference type="ARBA" id="ARBA00023136"/>
    </source>
</evidence>
<dbReference type="PANTHER" id="PTHR16320:SF24">
    <property type="entry name" value="PHOSPHODIESTERASE, PUTATIVE-RELATED"/>
    <property type="match status" value="1"/>
</dbReference>
<dbReference type="RefSeq" id="XP_066074519.1">
    <property type="nucleotide sequence ID" value="XM_066218422.1"/>
</dbReference>
<dbReference type="GO" id="GO:0046872">
    <property type="term" value="F:metal ion binding"/>
    <property type="evidence" value="ECO:0007669"/>
    <property type="project" value="UniProtKB-KW"/>
</dbReference>
<keyword evidence="17" id="KW-1185">Reference proteome</keyword>
<evidence type="ECO:0000256" key="9">
    <source>
        <dbReference type="ARBA" id="ARBA00022919"/>
    </source>
</evidence>
<evidence type="ECO:0000256" key="5">
    <source>
        <dbReference type="ARBA" id="ARBA00022692"/>
    </source>
</evidence>
<sequence length="554" mass="60924">MSLPNHPPDHPDRTLKVLSFNVWGLAIISKDRLIRIKAIAEHLASSNYDIVCLQELWVYKDFEIVREAVRRNLPFSRFFHTGALGSGLAIFTRFPLISAQALPYSLSGSPAQAFAGDFFVKKAAANIVIIHPILGEIEIWNTHMHAAGEHPPDTRQAHRIAQSWQLANAIKNGAAKGRYILAMGDFNSQPWSIPIGMLKHHANLTDSFASVTYTANSDLTPLPAEEAIRKYGMTCDSTLNTYSAGKPIPSNVLEQGGKRLDYIFYRQPAIARRRPLVWGYRDDEQYSGGNGNGNGNSSEVELGDFTGKSGHMEIGKPINESISKAPKLKCVSSQVVLTGLVPNQSFSYSDHFALFSTFQIESPPSSNSSHKFDQSTSSSTSSQKQSTTADNNSFTPLVPLISEPEQINPTTTTFASPTSPQSPNLPYSPKTTSSPRTSVSSTTDLHAKSTTVRSALHTLRLYTYISKKTSKFHLKICLTSLIALVALTIGSAWQPKSWIQPIFTLIGGLLGAATATFLYTGFVWGRWEEGLLTEVTEEMELELRVAEMEEKINA</sequence>
<keyword evidence="12 14" id="KW-0472">Membrane</keyword>
<dbReference type="GO" id="GO:0016020">
    <property type="term" value="C:membrane"/>
    <property type="evidence" value="ECO:0007669"/>
    <property type="project" value="UniProtKB-SubCell"/>
</dbReference>